<feature type="active site" description="Proton acceptor" evidence="2">
    <location>
        <position position="65"/>
    </location>
</feature>
<keyword evidence="2" id="KW-0460">Magnesium</keyword>
<dbReference type="STRING" id="1120920.SAMN03080599_00447"/>
<comment type="function">
    <text evidence="2">Catalyzes the condensation of isopentenyl diphosphate (IPP) with allylic pyrophosphates generating different type of terpenoids.</text>
</comment>
<keyword evidence="4" id="KW-1185">Reference proteome</keyword>
<evidence type="ECO:0000313" key="3">
    <source>
        <dbReference type="EMBL" id="SCZ76867.1"/>
    </source>
</evidence>
<dbReference type="PANTHER" id="PTHR10291:SF0">
    <property type="entry name" value="DEHYDRODOLICHYL DIPHOSPHATE SYNTHASE 2"/>
    <property type="match status" value="1"/>
</dbReference>
<evidence type="ECO:0000313" key="4">
    <source>
        <dbReference type="Proteomes" id="UP000199208"/>
    </source>
</evidence>
<feature type="active site" evidence="2">
    <location>
        <position position="17"/>
    </location>
</feature>
<comment type="subunit">
    <text evidence="2">Homodimer.</text>
</comment>
<keyword evidence="1 2" id="KW-0808">Transferase</keyword>
<dbReference type="InterPro" id="IPR001441">
    <property type="entry name" value="UPP_synth-like"/>
</dbReference>
<dbReference type="GO" id="GO:0016094">
    <property type="term" value="P:polyprenol biosynthetic process"/>
    <property type="evidence" value="ECO:0007669"/>
    <property type="project" value="TreeGrafter"/>
</dbReference>
<feature type="binding site" evidence="2">
    <location>
        <begin position="18"/>
        <end position="21"/>
    </location>
    <ligand>
        <name>substrate</name>
    </ligand>
</feature>
<feature type="binding site" evidence="2">
    <location>
        <begin position="191"/>
        <end position="193"/>
    </location>
    <ligand>
        <name>substrate</name>
    </ligand>
</feature>
<feature type="binding site" evidence="2">
    <location>
        <position position="66"/>
    </location>
    <ligand>
        <name>substrate</name>
    </ligand>
</feature>
<dbReference type="AlphaFoldDB" id="A0A1G5RS82"/>
<dbReference type="GO" id="GO:0008834">
    <property type="term" value="F:ditrans,polycis-undecaprenyl-diphosphate synthase [(2E,6E)-farnesyl-diphosphate specific] activity"/>
    <property type="evidence" value="ECO:0007669"/>
    <property type="project" value="TreeGrafter"/>
</dbReference>
<gene>
    <name evidence="3" type="ORF">SAMN03080599_00447</name>
</gene>
<feature type="binding site" evidence="2">
    <location>
        <position position="30"/>
    </location>
    <ligand>
        <name>substrate</name>
    </ligand>
</feature>
<dbReference type="InterPro" id="IPR018520">
    <property type="entry name" value="UPP_synth-like_CS"/>
</dbReference>
<dbReference type="InterPro" id="IPR036424">
    <property type="entry name" value="UPP_synth-like_sf"/>
</dbReference>
<dbReference type="NCBIfam" id="TIGR00055">
    <property type="entry name" value="uppS"/>
    <property type="match status" value="1"/>
</dbReference>
<feature type="binding site" evidence="2">
    <location>
        <position position="68"/>
    </location>
    <ligand>
        <name>substrate</name>
    </ligand>
</feature>
<dbReference type="PROSITE" id="PS01066">
    <property type="entry name" value="UPP_SYNTHASE"/>
    <property type="match status" value="1"/>
</dbReference>
<name>A0A1G5RS82_9FIRM</name>
<dbReference type="CDD" id="cd00475">
    <property type="entry name" value="Cis_IPPS"/>
    <property type="match status" value="1"/>
</dbReference>
<dbReference type="EC" id="2.5.1.-" evidence="2"/>
<comment type="similarity">
    <text evidence="2">Belongs to the UPP synthase family.</text>
</comment>
<dbReference type="NCBIfam" id="NF011405">
    <property type="entry name" value="PRK14830.1"/>
    <property type="match status" value="1"/>
</dbReference>
<dbReference type="GO" id="GO:0005829">
    <property type="term" value="C:cytosol"/>
    <property type="evidence" value="ECO:0007669"/>
    <property type="project" value="TreeGrafter"/>
</dbReference>
<protein>
    <recommendedName>
        <fullName evidence="2">Isoprenyl transferase</fullName>
        <ecNumber evidence="2">2.5.1.-</ecNumber>
    </recommendedName>
</protein>
<dbReference type="FunFam" id="3.40.1180.10:FF:000001">
    <property type="entry name" value="(2E,6E)-farnesyl-diphosphate-specific ditrans,polycis-undecaprenyl-diphosphate synthase"/>
    <property type="match status" value="1"/>
</dbReference>
<feature type="binding site" evidence="2">
    <location>
        <position position="22"/>
    </location>
    <ligand>
        <name>substrate</name>
    </ligand>
</feature>
<feature type="binding site" evidence="2">
    <location>
        <position position="17"/>
    </location>
    <ligand>
        <name>Mg(2+)</name>
        <dbReference type="ChEBI" id="CHEBI:18420"/>
    </ligand>
</feature>
<feature type="binding site" evidence="2">
    <location>
        <position position="34"/>
    </location>
    <ligand>
        <name>substrate</name>
    </ligand>
</feature>
<feature type="binding site" evidence="2">
    <location>
        <position position="185"/>
    </location>
    <ligand>
        <name>substrate</name>
    </ligand>
</feature>
<evidence type="ECO:0000256" key="1">
    <source>
        <dbReference type="ARBA" id="ARBA00022679"/>
    </source>
</evidence>
<proteinExistence type="inferred from homology"/>
<dbReference type="HAMAP" id="MF_01139">
    <property type="entry name" value="ISPT"/>
    <property type="match status" value="1"/>
</dbReference>
<dbReference type="Proteomes" id="UP000199208">
    <property type="component" value="Unassembled WGS sequence"/>
</dbReference>
<feature type="binding site" evidence="2">
    <location>
        <begin position="62"/>
        <end position="64"/>
    </location>
    <ligand>
        <name>substrate</name>
    </ligand>
</feature>
<keyword evidence="2" id="KW-0479">Metal-binding</keyword>
<reference evidence="3 4" key="1">
    <citation type="submission" date="2016-10" db="EMBL/GenBank/DDBJ databases">
        <authorList>
            <person name="de Groot N.N."/>
        </authorList>
    </citation>
    <scope>NUCLEOTIDE SEQUENCE [LARGE SCALE GENOMIC DNA]</scope>
    <source>
        <strain evidence="3 4">DSM 2784</strain>
    </source>
</reference>
<dbReference type="RefSeq" id="WP_092589259.1">
    <property type="nucleotide sequence ID" value="NZ_FMWL01000002.1"/>
</dbReference>
<dbReference type="SUPFAM" id="SSF64005">
    <property type="entry name" value="Undecaprenyl diphosphate synthase"/>
    <property type="match status" value="1"/>
</dbReference>
<dbReference type="OrthoDB" id="4191603at2"/>
<organism evidence="3 4">
    <name type="scientific">Acidaminobacter hydrogenoformans DSM 2784</name>
    <dbReference type="NCBI Taxonomy" id="1120920"/>
    <lineage>
        <taxon>Bacteria</taxon>
        <taxon>Bacillati</taxon>
        <taxon>Bacillota</taxon>
        <taxon>Clostridia</taxon>
        <taxon>Peptostreptococcales</taxon>
        <taxon>Acidaminobacteraceae</taxon>
        <taxon>Acidaminobacter</taxon>
    </lineage>
</organism>
<dbReference type="EMBL" id="FMWL01000002">
    <property type="protein sequence ID" value="SCZ76867.1"/>
    <property type="molecule type" value="Genomic_DNA"/>
</dbReference>
<accession>A0A1G5RS82</accession>
<sequence>MNQTQQHLPRHIAIIMDGNGRWAEKRFMPRLFGHKAGVEALRSVISRCSKLGIEVLTLYAFSTENWNRPVDEVSGLMELLVQFLQKEIAELHGNGIKIRCIGDLSALPERARAEVKKAESLTADNDGLIVNIALNYGGRDELLKAAKGLAAEVSAGVLSEAQIDSEAFEKHLYTSGQPDPDLMIRTSGEQRISNFLLWQLAYAEFYFTEVLWPDFDDKELDKALEIYAKRHRRFGKL</sequence>
<comment type="cofactor">
    <cofactor evidence="2">
        <name>Mg(2+)</name>
        <dbReference type="ChEBI" id="CHEBI:18420"/>
    </cofactor>
    <text evidence="2">Binds 2 magnesium ions per subunit.</text>
</comment>
<dbReference type="PANTHER" id="PTHR10291">
    <property type="entry name" value="DEHYDRODOLICHYL DIPHOSPHATE SYNTHASE FAMILY MEMBER"/>
    <property type="match status" value="1"/>
</dbReference>
<feature type="binding site" evidence="2">
    <location>
        <position position="204"/>
    </location>
    <ligand>
        <name>Mg(2+)</name>
        <dbReference type="ChEBI" id="CHEBI:18420"/>
    </ligand>
</feature>
<dbReference type="Gene3D" id="3.40.1180.10">
    <property type="entry name" value="Decaprenyl diphosphate synthase-like"/>
    <property type="match status" value="1"/>
</dbReference>
<dbReference type="Pfam" id="PF01255">
    <property type="entry name" value="Prenyltransf"/>
    <property type="match status" value="1"/>
</dbReference>
<evidence type="ECO:0000256" key="2">
    <source>
        <dbReference type="HAMAP-Rule" id="MF_01139"/>
    </source>
</evidence>
<dbReference type="GO" id="GO:0000287">
    <property type="term" value="F:magnesium ion binding"/>
    <property type="evidence" value="ECO:0007669"/>
    <property type="project" value="UniProtKB-UniRule"/>
</dbReference>